<dbReference type="RefSeq" id="WP_377019096.1">
    <property type="nucleotide sequence ID" value="NZ_JBHSCP010000001.1"/>
</dbReference>
<name>A0A6I4TSM9_9SPHN</name>
<gene>
    <name evidence="2" type="ORF">GRI97_08090</name>
</gene>
<evidence type="ECO:0000313" key="3">
    <source>
        <dbReference type="Proteomes" id="UP000469430"/>
    </source>
</evidence>
<accession>A0A6I4TSM9</accession>
<dbReference type="EMBL" id="WTYJ01000001">
    <property type="protein sequence ID" value="MXO98946.1"/>
    <property type="molecule type" value="Genomic_DNA"/>
</dbReference>
<evidence type="ECO:0000313" key="2">
    <source>
        <dbReference type="EMBL" id="MXO98946.1"/>
    </source>
</evidence>
<keyword evidence="3" id="KW-1185">Reference proteome</keyword>
<feature type="region of interest" description="Disordered" evidence="1">
    <location>
        <begin position="1"/>
        <end position="20"/>
    </location>
</feature>
<protein>
    <submittedName>
        <fullName evidence="2">Uncharacterized protein</fullName>
    </submittedName>
</protein>
<dbReference type="AlphaFoldDB" id="A0A6I4TSM9"/>
<sequence length="246" mass="27377">MEASDTLTFTPDALKGASPAPTFTLRTATTREKRMWRRLLIEEGARTHTIEAIREEMVRGLQAEWDAATCGQHIPMLREYWAAFDEHALQRKDDPDLKWECDPIIEEAVHQLEQQVQRGWRPLAKMRADNLEYGDIAAVAQIAVMIDTFSGIELEAERDGKYLTFDTAEGMREALGVLELRAGSKPGTAFQELYSECALRMFLRASTEKNSASPSPSDTPPLNSNATARGTSTASKAKSAAKTSKR</sequence>
<organism evidence="2 3">
    <name type="scientific">Croceibacterium xixiisoli</name>
    <dbReference type="NCBI Taxonomy" id="1476466"/>
    <lineage>
        <taxon>Bacteria</taxon>
        <taxon>Pseudomonadati</taxon>
        <taxon>Pseudomonadota</taxon>
        <taxon>Alphaproteobacteria</taxon>
        <taxon>Sphingomonadales</taxon>
        <taxon>Erythrobacteraceae</taxon>
        <taxon>Croceibacterium</taxon>
    </lineage>
</organism>
<evidence type="ECO:0000256" key="1">
    <source>
        <dbReference type="SAM" id="MobiDB-lite"/>
    </source>
</evidence>
<proteinExistence type="predicted"/>
<feature type="compositionally biased region" description="Polar residues" evidence="1">
    <location>
        <begin position="208"/>
        <end position="225"/>
    </location>
</feature>
<reference evidence="2 3" key="1">
    <citation type="submission" date="2019-12" db="EMBL/GenBank/DDBJ databases">
        <title>Genomic-based taxomic classification of the family Erythrobacteraceae.</title>
        <authorList>
            <person name="Xu L."/>
        </authorList>
    </citation>
    <scope>NUCLEOTIDE SEQUENCE [LARGE SCALE GENOMIC DNA]</scope>
    <source>
        <strain evidence="2 3">S36</strain>
    </source>
</reference>
<dbReference type="Proteomes" id="UP000469430">
    <property type="component" value="Unassembled WGS sequence"/>
</dbReference>
<feature type="region of interest" description="Disordered" evidence="1">
    <location>
        <begin position="206"/>
        <end position="246"/>
    </location>
</feature>
<feature type="compositionally biased region" description="Low complexity" evidence="1">
    <location>
        <begin position="226"/>
        <end position="246"/>
    </location>
</feature>
<comment type="caution">
    <text evidence="2">The sequence shown here is derived from an EMBL/GenBank/DDBJ whole genome shotgun (WGS) entry which is preliminary data.</text>
</comment>